<dbReference type="InParanoid" id="G3AEM2"/>
<keyword evidence="4 6" id="KW-0472">Membrane</keyword>
<gene>
    <name evidence="8" type="ORF">SPAPADRAFT_69819</name>
</gene>
<dbReference type="EMBL" id="GL996499">
    <property type="protein sequence ID" value="EGW35648.1"/>
    <property type="molecule type" value="Genomic_DNA"/>
</dbReference>
<protein>
    <recommendedName>
        <fullName evidence="7">Major facilitator superfamily (MFS) profile domain-containing protein</fullName>
    </recommendedName>
</protein>
<dbReference type="Proteomes" id="UP000000709">
    <property type="component" value="Unassembled WGS sequence"/>
</dbReference>
<evidence type="ECO:0000256" key="6">
    <source>
        <dbReference type="SAM" id="Phobius"/>
    </source>
</evidence>
<dbReference type="InterPro" id="IPR020846">
    <property type="entry name" value="MFS_dom"/>
</dbReference>
<dbReference type="AlphaFoldDB" id="G3AEM2"/>
<dbReference type="OMA" id="SDITWGI"/>
<dbReference type="Pfam" id="PF00083">
    <property type="entry name" value="Sugar_tr"/>
    <property type="match status" value="1"/>
</dbReference>
<organism evidence="9">
    <name type="scientific">Spathaspora passalidarum (strain NRRL Y-27907 / 11-Y1)</name>
    <dbReference type="NCBI Taxonomy" id="619300"/>
    <lineage>
        <taxon>Eukaryota</taxon>
        <taxon>Fungi</taxon>
        <taxon>Dikarya</taxon>
        <taxon>Ascomycota</taxon>
        <taxon>Saccharomycotina</taxon>
        <taxon>Pichiomycetes</taxon>
        <taxon>Debaryomycetaceae</taxon>
        <taxon>Spathaspora</taxon>
    </lineage>
</organism>
<evidence type="ECO:0000256" key="2">
    <source>
        <dbReference type="ARBA" id="ARBA00022692"/>
    </source>
</evidence>
<feature type="transmembrane region" description="Helical" evidence="6">
    <location>
        <begin position="328"/>
        <end position="349"/>
    </location>
</feature>
<dbReference type="SUPFAM" id="SSF103473">
    <property type="entry name" value="MFS general substrate transporter"/>
    <property type="match status" value="1"/>
</dbReference>
<dbReference type="KEGG" id="spaa:SPAPADRAFT_69819"/>
<evidence type="ECO:0000256" key="5">
    <source>
        <dbReference type="SAM" id="MobiDB-lite"/>
    </source>
</evidence>
<dbReference type="HOGENOM" id="CLU_001265_46_1_1"/>
<feature type="transmembrane region" description="Helical" evidence="6">
    <location>
        <begin position="356"/>
        <end position="374"/>
    </location>
</feature>
<dbReference type="GO" id="GO:0015355">
    <property type="term" value="F:secondary active monocarboxylate transmembrane transporter activity"/>
    <property type="evidence" value="ECO:0007669"/>
    <property type="project" value="TreeGrafter"/>
</dbReference>
<keyword evidence="2 6" id="KW-0812">Transmembrane</keyword>
<comment type="subcellular location">
    <subcellularLocation>
        <location evidence="1">Membrane</location>
        <topology evidence="1">Multi-pass membrane protein</topology>
    </subcellularLocation>
</comment>
<feature type="transmembrane region" description="Helical" evidence="6">
    <location>
        <begin position="74"/>
        <end position="92"/>
    </location>
</feature>
<evidence type="ECO:0000256" key="1">
    <source>
        <dbReference type="ARBA" id="ARBA00004141"/>
    </source>
</evidence>
<accession>G3AEM2</accession>
<feature type="transmembrane region" description="Helical" evidence="6">
    <location>
        <begin position="196"/>
        <end position="216"/>
    </location>
</feature>
<feature type="transmembrane region" description="Helical" evidence="6">
    <location>
        <begin position="228"/>
        <end position="248"/>
    </location>
</feature>
<feature type="transmembrane region" description="Helical" evidence="6">
    <location>
        <begin position="452"/>
        <end position="470"/>
    </location>
</feature>
<proteinExistence type="predicted"/>
<dbReference type="GO" id="GO:0035879">
    <property type="term" value="P:plasma membrane lactate transport"/>
    <property type="evidence" value="ECO:0007669"/>
    <property type="project" value="TreeGrafter"/>
</dbReference>
<dbReference type="GO" id="GO:0005886">
    <property type="term" value="C:plasma membrane"/>
    <property type="evidence" value="ECO:0007669"/>
    <property type="project" value="TreeGrafter"/>
</dbReference>
<sequence length="519" mass="57700">MTSSTSSINPSEARAEDKHVIHPPSFTSAAIKKYFSTRFSSLFVSRDEYAHYTRSEILNPFKPLVEMNLHQWKFFLLGFLAWTWDALDFFTVSLNLHNIAESLDVTVKDVSWGITLVLMLRTVGAIIFGALGDTRGRKLPYMLNLALLVVIQIGTGFVTTYQQFLGVRALFGVAMGGIFGVCAAEALSDAPTKARGVLSGIFQEGYAFGYLLAVVFQRALVNTTPHGWRSLFWFSAGPPVLLIIWRYFTPETDAYQIQQARFKEGAMDKSSKVKEFKAEAKGAIKQYWLIIIYLILMMTGFNFSSHGSQDLYPTMLVKQYGYSPNQSTVVNVCANLGALTGGIIIGHLSTFIGRRTAILCGNVITCAFIYPWAFKPMWVTAFFMQFGVQGSWSIVPIHLSELTPPQFRAFASGVSYQIGNLISSASATIEATLGERFPIDGENEIYDYGKTMAIFMAAVMIYLMTVIFLGPENRGADLAGERKPEYVEESDDSEEKADIKEVDSKDSKEPGIKTKVQEV</sequence>
<dbReference type="Gene3D" id="1.20.1250.20">
    <property type="entry name" value="MFS general substrate transporter like domains"/>
    <property type="match status" value="1"/>
</dbReference>
<dbReference type="RefSeq" id="XP_007373060.1">
    <property type="nucleotide sequence ID" value="XM_007372998.1"/>
</dbReference>
<feature type="transmembrane region" description="Helical" evidence="6">
    <location>
        <begin position="165"/>
        <end position="184"/>
    </location>
</feature>
<feature type="compositionally biased region" description="Basic and acidic residues" evidence="5">
    <location>
        <begin position="496"/>
        <end position="519"/>
    </location>
</feature>
<feature type="transmembrane region" description="Helical" evidence="6">
    <location>
        <begin position="287"/>
        <end position="308"/>
    </location>
</feature>
<evidence type="ECO:0000259" key="7">
    <source>
        <dbReference type="PROSITE" id="PS50850"/>
    </source>
</evidence>
<evidence type="ECO:0000313" key="8">
    <source>
        <dbReference type="EMBL" id="EGW35648.1"/>
    </source>
</evidence>
<dbReference type="CDD" id="cd17316">
    <property type="entry name" value="MFS_SV2_like"/>
    <property type="match status" value="1"/>
</dbReference>
<dbReference type="PROSITE" id="PS50850">
    <property type="entry name" value="MFS"/>
    <property type="match status" value="1"/>
</dbReference>
<keyword evidence="3 6" id="KW-1133">Transmembrane helix</keyword>
<dbReference type="PANTHER" id="PTHR23508">
    <property type="entry name" value="CARBOXYLIC ACID TRANSPORTER PROTEIN HOMOLOG"/>
    <property type="match status" value="1"/>
</dbReference>
<feature type="region of interest" description="Disordered" evidence="5">
    <location>
        <begin position="476"/>
        <end position="519"/>
    </location>
</feature>
<dbReference type="OrthoDB" id="5296287at2759"/>
<dbReference type="GeneID" id="18875293"/>
<evidence type="ECO:0000256" key="4">
    <source>
        <dbReference type="ARBA" id="ARBA00023136"/>
    </source>
</evidence>
<feature type="transmembrane region" description="Helical" evidence="6">
    <location>
        <begin position="139"/>
        <end position="159"/>
    </location>
</feature>
<feature type="transmembrane region" description="Helical" evidence="6">
    <location>
        <begin position="112"/>
        <end position="132"/>
    </location>
</feature>
<feature type="domain" description="Major facilitator superfamily (MFS) profile" evidence="7">
    <location>
        <begin position="74"/>
        <end position="474"/>
    </location>
</feature>
<evidence type="ECO:0000256" key="3">
    <source>
        <dbReference type="ARBA" id="ARBA00022989"/>
    </source>
</evidence>
<reference evidence="8 9" key="1">
    <citation type="journal article" date="2011" name="Proc. Natl. Acad. Sci. U.S.A.">
        <title>Comparative genomics of xylose-fermenting fungi for enhanced biofuel production.</title>
        <authorList>
            <person name="Wohlbach D.J."/>
            <person name="Kuo A."/>
            <person name="Sato T.K."/>
            <person name="Potts K.M."/>
            <person name="Salamov A.A."/>
            <person name="LaButti K.M."/>
            <person name="Sun H."/>
            <person name="Clum A."/>
            <person name="Pangilinan J.L."/>
            <person name="Lindquist E.A."/>
            <person name="Lucas S."/>
            <person name="Lapidus A."/>
            <person name="Jin M."/>
            <person name="Gunawan C."/>
            <person name="Balan V."/>
            <person name="Dale B.E."/>
            <person name="Jeffries T.W."/>
            <person name="Zinkel R."/>
            <person name="Barry K.W."/>
            <person name="Grigoriev I.V."/>
            <person name="Gasch A.P."/>
        </authorList>
    </citation>
    <scope>NUCLEOTIDE SEQUENCE [LARGE SCALE GENOMIC DNA]</scope>
    <source>
        <strain evidence="9">NRRL Y-27907 / 11-Y1</strain>
    </source>
</reference>
<dbReference type="InterPro" id="IPR036259">
    <property type="entry name" value="MFS_trans_sf"/>
</dbReference>
<dbReference type="InterPro" id="IPR005828">
    <property type="entry name" value="MFS_sugar_transport-like"/>
</dbReference>
<dbReference type="eggNOG" id="ENOG502QPK1">
    <property type="taxonomic scope" value="Eukaryota"/>
</dbReference>
<name>G3AEM2_SPAPN</name>
<keyword evidence="9" id="KW-1185">Reference proteome</keyword>
<dbReference type="PANTHER" id="PTHR23508:SF10">
    <property type="entry name" value="CARBOXYLIC ACID TRANSPORTER PROTEIN HOMOLOG"/>
    <property type="match status" value="1"/>
</dbReference>
<evidence type="ECO:0000313" key="9">
    <source>
        <dbReference type="Proteomes" id="UP000000709"/>
    </source>
</evidence>